<sequence>MADSGTPPLPQGVAYGLVCGFGIVFALTMNLITWVSRRFLHESTDTNMLMTAKKSVKSGLVAAAVVSSWCYAATLLNSVRLTYLFGFAGLWWFVAGATVQILLYAIMAIELKRRAPRANTILEALRIRFGTKTHIVYFCYGVSVQILITAALLLGGSAAFSVTTGANIIAMNYLIPFGVVVYTYLGGLKSTILSDYLHTIIIYVILFVFMFKVMAVESLPVLGSPGALWDLLQDPALMTTGGAVGAKDGSYLTMQSGQALLLAGVILVSGFGSVFVDPSYGQKAIAGEPGAVVMGYFYGAFAWFSIPLGLCATMSYVAIGLGNTEYWPLEGGITAYQINNAMILPLAAEAVMGKGGAVAVVLMVFMAVTSSFSAEIIAHASIVTFDIYHPYVNPTASDQRLKMVSHISLTAFALFSSTFATGLNYSGVSMGWILEFLGVILGSAVVPTVLAVNSAHVSSTYMTYSAPFGSACALVSWIASAKGMFGEVSVTTLYENWPMFIGCTVGKYTLRFHDPSRRLLSQFLTPIALFVPLIIYFAMWPLHRTPYDWEKLFLMQSLKPRPGDKVYVHDDNTDIGDDWDPSALARASRNAKIVSLIMVLIFLIIIPFSLYGTGYIFSRNFFTGWTVVVFIWSFVAAGLIWFLPLWQARETWIGVFRSIIGKGKPVTKLEGQECSDIDRENVMVSDKGENTGDEKAVKL</sequence>
<keyword evidence="6 8" id="KW-0472">Membrane</keyword>
<protein>
    <submittedName>
        <fullName evidence="9">Urea active transporter 1</fullName>
    </submittedName>
</protein>
<dbReference type="InterPro" id="IPR001734">
    <property type="entry name" value="Na/solute_symporter"/>
</dbReference>
<evidence type="ECO:0000313" key="9">
    <source>
        <dbReference type="EMBL" id="KAK9780510.1"/>
    </source>
</evidence>
<gene>
    <name evidence="9" type="ORF">SCAR479_02625</name>
</gene>
<keyword evidence="3" id="KW-0813">Transport</keyword>
<feature type="transmembrane region" description="Helical" evidence="8">
    <location>
        <begin position="82"/>
        <end position="107"/>
    </location>
</feature>
<evidence type="ECO:0000256" key="7">
    <source>
        <dbReference type="RuleBase" id="RU362091"/>
    </source>
</evidence>
<feature type="transmembrane region" description="Helical" evidence="8">
    <location>
        <begin position="296"/>
        <end position="319"/>
    </location>
</feature>
<evidence type="ECO:0000256" key="8">
    <source>
        <dbReference type="SAM" id="Phobius"/>
    </source>
</evidence>
<evidence type="ECO:0000256" key="3">
    <source>
        <dbReference type="ARBA" id="ARBA00022448"/>
    </source>
</evidence>
<evidence type="ECO:0000256" key="1">
    <source>
        <dbReference type="ARBA" id="ARBA00004141"/>
    </source>
</evidence>
<feature type="transmembrane region" description="Helical" evidence="8">
    <location>
        <begin position="622"/>
        <end position="643"/>
    </location>
</feature>
<feature type="transmembrane region" description="Helical" evidence="8">
    <location>
        <begin position="135"/>
        <end position="160"/>
    </location>
</feature>
<feature type="transmembrane region" description="Helical" evidence="8">
    <location>
        <begin position="197"/>
        <end position="215"/>
    </location>
</feature>
<reference evidence="9 10" key="1">
    <citation type="submission" date="2024-02" db="EMBL/GenBank/DDBJ databases">
        <title>First draft genome assembly of two strains of Seiridium cardinale.</title>
        <authorList>
            <person name="Emiliani G."/>
            <person name="Scali E."/>
        </authorList>
    </citation>
    <scope>NUCLEOTIDE SEQUENCE [LARGE SCALE GENOMIC DNA]</scope>
    <source>
        <strain evidence="9 10">BM-138-000479</strain>
    </source>
</reference>
<evidence type="ECO:0000256" key="2">
    <source>
        <dbReference type="ARBA" id="ARBA00006434"/>
    </source>
</evidence>
<feature type="transmembrane region" description="Helical" evidence="8">
    <location>
        <begin position="523"/>
        <end position="542"/>
    </location>
</feature>
<feature type="transmembrane region" description="Helical" evidence="8">
    <location>
        <begin position="56"/>
        <end position="76"/>
    </location>
</feature>
<feature type="transmembrane region" description="Helical" evidence="8">
    <location>
        <begin position="593"/>
        <end position="616"/>
    </location>
</feature>
<feature type="transmembrane region" description="Helical" evidence="8">
    <location>
        <begin position="259"/>
        <end position="276"/>
    </location>
</feature>
<evidence type="ECO:0000256" key="6">
    <source>
        <dbReference type="ARBA" id="ARBA00023136"/>
    </source>
</evidence>
<feature type="transmembrane region" description="Helical" evidence="8">
    <location>
        <begin position="357"/>
        <end position="382"/>
    </location>
</feature>
<feature type="transmembrane region" description="Helical" evidence="8">
    <location>
        <begin position="431"/>
        <end position="452"/>
    </location>
</feature>
<feature type="transmembrane region" description="Helical" evidence="8">
    <location>
        <begin position="464"/>
        <end position="485"/>
    </location>
</feature>
<dbReference type="PANTHER" id="PTHR46154:SF4">
    <property type="entry name" value="UREA ACTIVE TRANSPORTER"/>
    <property type="match status" value="1"/>
</dbReference>
<organism evidence="9 10">
    <name type="scientific">Seiridium cardinale</name>
    <dbReference type="NCBI Taxonomy" id="138064"/>
    <lineage>
        <taxon>Eukaryota</taxon>
        <taxon>Fungi</taxon>
        <taxon>Dikarya</taxon>
        <taxon>Ascomycota</taxon>
        <taxon>Pezizomycotina</taxon>
        <taxon>Sordariomycetes</taxon>
        <taxon>Xylariomycetidae</taxon>
        <taxon>Amphisphaeriales</taxon>
        <taxon>Sporocadaceae</taxon>
        <taxon>Seiridium</taxon>
    </lineage>
</organism>
<dbReference type="InterPro" id="IPR031155">
    <property type="entry name" value="DUR"/>
</dbReference>
<keyword evidence="10" id="KW-1185">Reference proteome</keyword>
<evidence type="ECO:0000256" key="5">
    <source>
        <dbReference type="ARBA" id="ARBA00022989"/>
    </source>
</evidence>
<dbReference type="Pfam" id="PF00474">
    <property type="entry name" value="SSF"/>
    <property type="match status" value="1"/>
</dbReference>
<feature type="transmembrane region" description="Helical" evidence="8">
    <location>
        <begin position="12"/>
        <end position="35"/>
    </location>
</feature>
<proteinExistence type="inferred from homology"/>
<dbReference type="Gene3D" id="1.20.1730.10">
    <property type="entry name" value="Sodium/glucose cotransporter"/>
    <property type="match status" value="1"/>
</dbReference>
<feature type="transmembrane region" description="Helical" evidence="8">
    <location>
        <begin position="166"/>
        <end position="185"/>
    </location>
</feature>
<evidence type="ECO:0000256" key="4">
    <source>
        <dbReference type="ARBA" id="ARBA00022692"/>
    </source>
</evidence>
<comment type="subcellular location">
    <subcellularLocation>
        <location evidence="1">Membrane</location>
        <topology evidence="1">Multi-pass membrane protein</topology>
    </subcellularLocation>
</comment>
<keyword evidence="5 8" id="KW-1133">Transmembrane helix</keyword>
<name>A0ABR2Y3X1_9PEZI</name>
<dbReference type="PANTHER" id="PTHR46154">
    <property type="match status" value="1"/>
</dbReference>
<dbReference type="Proteomes" id="UP001465668">
    <property type="component" value="Unassembled WGS sequence"/>
</dbReference>
<dbReference type="CDD" id="cd11476">
    <property type="entry name" value="SLC5sbd_DUR3"/>
    <property type="match status" value="1"/>
</dbReference>
<accession>A0ABR2Y3X1</accession>
<dbReference type="PROSITE" id="PS50283">
    <property type="entry name" value="NA_SOLUT_SYMP_3"/>
    <property type="match status" value="1"/>
</dbReference>
<feature type="transmembrane region" description="Helical" evidence="8">
    <location>
        <begin position="403"/>
        <end position="425"/>
    </location>
</feature>
<keyword evidence="4 8" id="KW-0812">Transmembrane</keyword>
<dbReference type="EMBL" id="JARVKM010000006">
    <property type="protein sequence ID" value="KAK9780510.1"/>
    <property type="molecule type" value="Genomic_DNA"/>
</dbReference>
<comment type="caution">
    <text evidence="9">The sequence shown here is derived from an EMBL/GenBank/DDBJ whole genome shotgun (WGS) entry which is preliminary data.</text>
</comment>
<comment type="similarity">
    <text evidence="2 7">Belongs to the sodium:solute symporter (SSF) (TC 2.A.21) family.</text>
</comment>
<evidence type="ECO:0000313" key="10">
    <source>
        <dbReference type="Proteomes" id="UP001465668"/>
    </source>
</evidence>
<dbReference type="InterPro" id="IPR038377">
    <property type="entry name" value="Na/Glc_symporter_sf"/>
</dbReference>